<dbReference type="RefSeq" id="WP_132028744.1">
    <property type="nucleotide sequence ID" value="NZ_CP068564.1"/>
</dbReference>
<name>A0A4R3KR90_9FIRM</name>
<gene>
    <name evidence="12" type="ORF">EDD65_1112</name>
</gene>
<feature type="domain" description="Histidine kinase/HSP90-like ATPase" evidence="10">
    <location>
        <begin position="262"/>
        <end position="342"/>
    </location>
</feature>
<dbReference type="Pfam" id="PF07730">
    <property type="entry name" value="HisKA_3"/>
    <property type="match status" value="1"/>
</dbReference>
<dbReference type="CDD" id="cd16917">
    <property type="entry name" value="HATPase_UhpB-NarQ-NarX-like"/>
    <property type="match status" value="1"/>
</dbReference>
<keyword evidence="9" id="KW-0472">Membrane</keyword>
<keyword evidence="7" id="KW-0067">ATP-binding</keyword>
<evidence type="ECO:0000256" key="3">
    <source>
        <dbReference type="ARBA" id="ARBA00022553"/>
    </source>
</evidence>
<evidence type="ECO:0000259" key="10">
    <source>
        <dbReference type="Pfam" id="PF02518"/>
    </source>
</evidence>
<evidence type="ECO:0000259" key="11">
    <source>
        <dbReference type="Pfam" id="PF07730"/>
    </source>
</evidence>
<dbReference type="Proteomes" id="UP000294567">
    <property type="component" value="Unassembled WGS sequence"/>
</dbReference>
<protein>
    <recommendedName>
        <fullName evidence="2">histidine kinase</fullName>
        <ecNumber evidence="2">2.7.13.3</ecNumber>
    </recommendedName>
</protein>
<dbReference type="InterPro" id="IPR011712">
    <property type="entry name" value="Sig_transdc_His_kin_sub3_dim/P"/>
</dbReference>
<sequence>MRKFAEKFLIILFCLYNTYKINPDKNLAFYFLISLILSLLLDLLHTKKRRISLYILFIMLCFFDNLFIFYLPLILYNIYLDFGIYTILVTPLVLMISPITNLMVSIISIYFSEMSKKYKIILTENKIVRDKLTEDNIYLKKYNKQLKIDKEKNIQIAILTERNRIARELHDSIGHAISSSILQVEALKIISNENAVISGLNTLQNTLSNGMEDIRKNIHNLYSESLELKSQIEKLCREIPNIDTEIIYNLEDDLDYNLKFDILSIVKEAITNCIKHSNATKLKITLLSQPKFYSIVIKDNGSIFDENVFKNSKGIGLMSMEDIAKKYNGFLNYKFDDGFQLHLTLMKGDIV</sequence>
<evidence type="ECO:0000256" key="6">
    <source>
        <dbReference type="ARBA" id="ARBA00022777"/>
    </source>
</evidence>
<feature type="transmembrane region" description="Helical" evidence="9">
    <location>
        <begin position="51"/>
        <end position="76"/>
    </location>
</feature>
<keyword evidence="6 12" id="KW-0418">Kinase</keyword>
<evidence type="ECO:0000256" key="2">
    <source>
        <dbReference type="ARBA" id="ARBA00012438"/>
    </source>
</evidence>
<comment type="catalytic activity">
    <reaction evidence="1">
        <text>ATP + protein L-histidine = ADP + protein N-phospho-L-histidine.</text>
        <dbReference type="EC" id="2.7.13.3"/>
    </reaction>
</comment>
<organism evidence="12 13">
    <name type="scientific">Keratinibaculum paraultunense</name>
    <dbReference type="NCBI Taxonomy" id="1278232"/>
    <lineage>
        <taxon>Bacteria</taxon>
        <taxon>Bacillati</taxon>
        <taxon>Bacillota</taxon>
        <taxon>Tissierellia</taxon>
        <taxon>Tissierellales</taxon>
        <taxon>Tepidimicrobiaceae</taxon>
        <taxon>Keratinibaculum</taxon>
    </lineage>
</organism>
<keyword evidence="9" id="KW-0812">Transmembrane</keyword>
<evidence type="ECO:0000256" key="8">
    <source>
        <dbReference type="ARBA" id="ARBA00023012"/>
    </source>
</evidence>
<dbReference type="SUPFAM" id="SSF55874">
    <property type="entry name" value="ATPase domain of HSP90 chaperone/DNA topoisomerase II/histidine kinase"/>
    <property type="match status" value="1"/>
</dbReference>
<keyword evidence="9" id="KW-1133">Transmembrane helix</keyword>
<evidence type="ECO:0000313" key="12">
    <source>
        <dbReference type="EMBL" id="TCS87440.1"/>
    </source>
</evidence>
<comment type="caution">
    <text evidence="12">The sequence shown here is derived from an EMBL/GenBank/DDBJ whole genome shotgun (WGS) entry which is preliminary data.</text>
</comment>
<dbReference type="Gene3D" id="1.20.5.1930">
    <property type="match status" value="1"/>
</dbReference>
<evidence type="ECO:0000256" key="1">
    <source>
        <dbReference type="ARBA" id="ARBA00000085"/>
    </source>
</evidence>
<keyword evidence="5" id="KW-0547">Nucleotide-binding</keyword>
<dbReference type="Pfam" id="PF02518">
    <property type="entry name" value="HATPase_c"/>
    <property type="match status" value="1"/>
</dbReference>
<keyword evidence="3" id="KW-0597">Phosphoprotein</keyword>
<accession>A0A4R3KR90</accession>
<dbReference type="InterPro" id="IPR036890">
    <property type="entry name" value="HATPase_C_sf"/>
</dbReference>
<dbReference type="EMBL" id="SMAE01000011">
    <property type="protein sequence ID" value="TCS87440.1"/>
    <property type="molecule type" value="Genomic_DNA"/>
</dbReference>
<dbReference type="GO" id="GO:0016020">
    <property type="term" value="C:membrane"/>
    <property type="evidence" value="ECO:0007669"/>
    <property type="project" value="InterPro"/>
</dbReference>
<feature type="transmembrane region" description="Helical" evidence="9">
    <location>
        <begin position="27"/>
        <end position="44"/>
    </location>
</feature>
<keyword evidence="13" id="KW-1185">Reference proteome</keyword>
<keyword evidence="8" id="KW-0902">Two-component regulatory system</keyword>
<feature type="domain" description="Signal transduction histidine kinase subgroup 3 dimerisation and phosphoacceptor" evidence="11">
    <location>
        <begin position="161"/>
        <end position="224"/>
    </location>
</feature>
<dbReference type="PANTHER" id="PTHR24421:SF10">
    <property type="entry name" value="NITRATE_NITRITE SENSOR PROTEIN NARQ"/>
    <property type="match status" value="1"/>
</dbReference>
<feature type="transmembrane region" description="Helical" evidence="9">
    <location>
        <begin position="82"/>
        <end position="111"/>
    </location>
</feature>
<dbReference type="InterPro" id="IPR050482">
    <property type="entry name" value="Sensor_HK_TwoCompSys"/>
</dbReference>
<dbReference type="GO" id="GO:0005524">
    <property type="term" value="F:ATP binding"/>
    <property type="evidence" value="ECO:0007669"/>
    <property type="project" value="UniProtKB-KW"/>
</dbReference>
<dbReference type="GO" id="GO:0000155">
    <property type="term" value="F:phosphorelay sensor kinase activity"/>
    <property type="evidence" value="ECO:0007669"/>
    <property type="project" value="InterPro"/>
</dbReference>
<evidence type="ECO:0000256" key="9">
    <source>
        <dbReference type="SAM" id="Phobius"/>
    </source>
</evidence>
<keyword evidence="4" id="KW-0808">Transferase</keyword>
<dbReference type="Gene3D" id="3.30.565.10">
    <property type="entry name" value="Histidine kinase-like ATPase, C-terminal domain"/>
    <property type="match status" value="1"/>
</dbReference>
<dbReference type="PANTHER" id="PTHR24421">
    <property type="entry name" value="NITRATE/NITRITE SENSOR PROTEIN NARX-RELATED"/>
    <property type="match status" value="1"/>
</dbReference>
<dbReference type="InterPro" id="IPR003594">
    <property type="entry name" value="HATPase_dom"/>
</dbReference>
<dbReference type="EC" id="2.7.13.3" evidence="2"/>
<dbReference type="AlphaFoldDB" id="A0A4R3KR90"/>
<proteinExistence type="predicted"/>
<dbReference type="GO" id="GO:0046983">
    <property type="term" value="F:protein dimerization activity"/>
    <property type="evidence" value="ECO:0007669"/>
    <property type="project" value="InterPro"/>
</dbReference>
<evidence type="ECO:0000313" key="13">
    <source>
        <dbReference type="Proteomes" id="UP000294567"/>
    </source>
</evidence>
<evidence type="ECO:0000256" key="7">
    <source>
        <dbReference type="ARBA" id="ARBA00022840"/>
    </source>
</evidence>
<reference evidence="12 13" key="1">
    <citation type="submission" date="2019-03" db="EMBL/GenBank/DDBJ databases">
        <title>Genomic Encyclopedia of Type Strains, Phase IV (KMG-IV): sequencing the most valuable type-strain genomes for metagenomic binning, comparative biology and taxonomic classification.</title>
        <authorList>
            <person name="Goeker M."/>
        </authorList>
    </citation>
    <scope>NUCLEOTIDE SEQUENCE [LARGE SCALE GENOMIC DNA]</scope>
    <source>
        <strain evidence="12 13">DSM 26752</strain>
    </source>
</reference>
<evidence type="ECO:0000256" key="5">
    <source>
        <dbReference type="ARBA" id="ARBA00022741"/>
    </source>
</evidence>
<evidence type="ECO:0000256" key="4">
    <source>
        <dbReference type="ARBA" id="ARBA00022679"/>
    </source>
</evidence>